<dbReference type="AlphaFoldDB" id="A0A9W8CP40"/>
<keyword evidence="6" id="KW-1185">Reference proteome</keyword>
<evidence type="ECO:0000256" key="2">
    <source>
        <dbReference type="ARBA" id="ARBA00022857"/>
    </source>
</evidence>
<dbReference type="Pfam" id="PF05368">
    <property type="entry name" value="NmrA"/>
    <property type="match status" value="1"/>
</dbReference>
<name>A0A9W8CP40_9FUNG</name>
<dbReference type="CDD" id="cd05251">
    <property type="entry name" value="NmrA_like_SDR_a"/>
    <property type="match status" value="1"/>
</dbReference>
<dbReference type="InterPro" id="IPR051164">
    <property type="entry name" value="NmrA-like_oxidored"/>
</dbReference>
<reference evidence="5" key="1">
    <citation type="submission" date="2022-07" db="EMBL/GenBank/DDBJ databases">
        <title>Phylogenomic reconstructions and comparative analyses of Kickxellomycotina fungi.</title>
        <authorList>
            <person name="Reynolds N.K."/>
            <person name="Stajich J.E."/>
            <person name="Barry K."/>
            <person name="Grigoriev I.V."/>
            <person name="Crous P."/>
            <person name="Smith M.E."/>
        </authorList>
    </citation>
    <scope>NUCLEOTIDE SEQUENCE</scope>
    <source>
        <strain evidence="5">BCRC 34381</strain>
    </source>
</reference>
<dbReference type="GO" id="GO:0016491">
    <property type="term" value="F:oxidoreductase activity"/>
    <property type="evidence" value="ECO:0007669"/>
    <property type="project" value="UniProtKB-KW"/>
</dbReference>
<dbReference type="SUPFAM" id="SSF51735">
    <property type="entry name" value="NAD(P)-binding Rossmann-fold domains"/>
    <property type="match status" value="1"/>
</dbReference>
<organism evidence="5 6">
    <name type="scientific">Coemansia biformis</name>
    <dbReference type="NCBI Taxonomy" id="1286918"/>
    <lineage>
        <taxon>Eukaryota</taxon>
        <taxon>Fungi</taxon>
        <taxon>Fungi incertae sedis</taxon>
        <taxon>Zoopagomycota</taxon>
        <taxon>Kickxellomycotina</taxon>
        <taxon>Kickxellomycetes</taxon>
        <taxon>Kickxellales</taxon>
        <taxon>Kickxellaceae</taxon>
        <taxon>Coemansia</taxon>
    </lineage>
</organism>
<dbReference type="PANTHER" id="PTHR42748:SF30">
    <property type="entry name" value="NMRA-LIKE DOMAIN-CONTAINING PROTEIN"/>
    <property type="match status" value="1"/>
</dbReference>
<dbReference type="InterPro" id="IPR036291">
    <property type="entry name" value="NAD(P)-bd_dom_sf"/>
</dbReference>
<feature type="domain" description="NmrA-like" evidence="4">
    <location>
        <begin position="1"/>
        <end position="242"/>
    </location>
</feature>
<comment type="caution">
    <text evidence="5">The sequence shown here is derived from an EMBL/GenBank/DDBJ whole genome shotgun (WGS) entry which is preliminary data.</text>
</comment>
<dbReference type="GO" id="GO:0005634">
    <property type="term" value="C:nucleus"/>
    <property type="evidence" value="ECO:0007669"/>
    <property type="project" value="TreeGrafter"/>
</dbReference>
<proteinExistence type="inferred from homology"/>
<dbReference type="Gene3D" id="3.90.25.10">
    <property type="entry name" value="UDP-galactose 4-epimerase, domain 1"/>
    <property type="match status" value="1"/>
</dbReference>
<evidence type="ECO:0000313" key="6">
    <source>
        <dbReference type="Proteomes" id="UP001143981"/>
    </source>
</evidence>
<evidence type="ECO:0000313" key="5">
    <source>
        <dbReference type="EMBL" id="KAJ1718452.1"/>
    </source>
</evidence>
<dbReference type="InterPro" id="IPR008030">
    <property type="entry name" value="NmrA-like"/>
</dbReference>
<dbReference type="Proteomes" id="UP001143981">
    <property type="component" value="Unassembled WGS sequence"/>
</dbReference>
<dbReference type="PANTHER" id="PTHR42748">
    <property type="entry name" value="NITROGEN METABOLITE REPRESSION PROTEIN NMRA FAMILY MEMBER"/>
    <property type="match status" value="1"/>
</dbReference>
<evidence type="ECO:0000256" key="3">
    <source>
        <dbReference type="ARBA" id="ARBA00023002"/>
    </source>
</evidence>
<comment type="similarity">
    <text evidence="1">Belongs to the NmrA-type oxidoreductase family.</text>
</comment>
<sequence length="242" mass="26065">MTKLIAIVGATGTQGGSVLKTLYKSGDYKIRALARNPSSDTAHSLAVRYPGVEWVSADLNDTASLAKAFSGADVVFGITNFFQKDILAKVGSGDIDAEYNQGKAIVDAAIEAGVESLVWSSLDSAAKLSAGKLKNVLHLDGKHRVGEYLLSKSDQIQGFIIYLGFYMDNYINFSRVSPDDGKTVEFTLPINPETELPLVDTAEDTGPVVKYILAHPDEFRGVPVEVSGGYYKAKEMAEAFTK</sequence>
<protein>
    <recommendedName>
        <fullName evidence="4">NmrA-like domain-containing protein</fullName>
    </recommendedName>
</protein>
<dbReference type="OrthoDB" id="3358371at2759"/>
<dbReference type="Gene3D" id="3.40.50.720">
    <property type="entry name" value="NAD(P)-binding Rossmann-like Domain"/>
    <property type="match status" value="1"/>
</dbReference>
<gene>
    <name evidence="5" type="ORF">LPJ61_006622</name>
</gene>
<feature type="non-terminal residue" evidence="5">
    <location>
        <position position="242"/>
    </location>
</feature>
<keyword evidence="3" id="KW-0560">Oxidoreductase</keyword>
<evidence type="ECO:0000259" key="4">
    <source>
        <dbReference type="Pfam" id="PF05368"/>
    </source>
</evidence>
<keyword evidence="2" id="KW-0521">NADP</keyword>
<accession>A0A9W8CP40</accession>
<dbReference type="EMBL" id="JANBOI010003448">
    <property type="protein sequence ID" value="KAJ1718452.1"/>
    <property type="molecule type" value="Genomic_DNA"/>
</dbReference>
<evidence type="ECO:0000256" key="1">
    <source>
        <dbReference type="ARBA" id="ARBA00006328"/>
    </source>
</evidence>